<gene>
    <name evidence="17" type="ORF">MNBD_ACTINO01-560</name>
</gene>
<comment type="pathway">
    <text evidence="2">Pyrimidine metabolism; UMP biosynthesis via salvage pathway; UMP from uridine: step 1/1.</text>
</comment>
<dbReference type="GO" id="GO:0005737">
    <property type="term" value="C:cytoplasm"/>
    <property type="evidence" value="ECO:0007669"/>
    <property type="project" value="UniProtKB-SubCell"/>
</dbReference>
<dbReference type="NCBIfam" id="TIGR00235">
    <property type="entry name" value="udk"/>
    <property type="match status" value="1"/>
</dbReference>
<evidence type="ECO:0000256" key="7">
    <source>
        <dbReference type="ARBA" id="ARBA00022490"/>
    </source>
</evidence>
<dbReference type="InterPro" id="IPR027417">
    <property type="entry name" value="P-loop_NTPase"/>
</dbReference>
<dbReference type="UniPathway" id="UPA00574">
    <property type="reaction ID" value="UER00637"/>
</dbReference>
<keyword evidence="11" id="KW-0067">ATP-binding</keyword>
<feature type="domain" description="Phosphoribulokinase/uridine kinase" evidence="16">
    <location>
        <begin position="25"/>
        <end position="205"/>
    </location>
</feature>
<dbReference type="UniPathway" id="UPA00579">
    <property type="reaction ID" value="UER00640"/>
</dbReference>
<name>A0A3B0SDY1_9ZZZZ</name>
<evidence type="ECO:0000256" key="9">
    <source>
        <dbReference type="ARBA" id="ARBA00022741"/>
    </source>
</evidence>
<dbReference type="AlphaFoldDB" id="A0A3B0SDY1"/>
<keyword evidence="10 17" id="KW-0418">Kinase</keyword>
<evidence type="ECO:0000256" key="8">
    <source>
        <dbReference type="ARBA" id="ARBA00022679"/>
    </source>
</evidence>
<evidence type="ECO:0000256" key="13">
    <source>
        <dbReference type="ARBA" id="ARBA00031452"/>
    </source>
</evidence>
<evidence type="ECO:0000256" key="3">
    <source>
        <dbReference type="ARBA" id="ARBA00004784"/>
    </source>
</evidence>
<sequence length="226" mass="25505">MTFDLAEIIATHEFGPAVGDSRPLFIAIAGGSGSGKTTIARSVVDLVGRDKVVYLQQDAYYRDQNHLAIEERAKINYDHPDSIENELLVEHLDALRRGEAIERPIYDFGTHTRTAETYRLIPGAAVVVEGILVLADAALRERFDVRVYIDTEPDIRLIRRLQRDIVERGRSVESVIDQYQKTVRPMHYQFVEPSKRYADIIIPEGINTGAIGTVSSMIKHFLDQRG</sequence>
<comment type="pathway">
    <text evidence="3">Pyrimidine metabolism; CTP biosynthesis via salvage pathway; CTP from cytidine: step 1/3.</text>
</comment>
<evidence type="ECO:0000256" key="10">
    <source>
        <dbReference type="ARBA" id="ARBA00022777"/>
    </source>
</evidence>
<evidence type="ECO:0000259" key="16">
    <source>
        <dbReference type="Pfam" id="PF00485"/>
    </source>
</evidence>
<dbReference type="Pfam" id="PF00485">
    <property type="entry name" value="PRK"/>
    <property type="match status" value="1"/>
</dbReference>
<accession>A0A3B0SDY1</accession>
<comment type="catalytic activity">
    <reaction evidence="14">
        <text>cytidine + ATP = CMP + ADP + H(+)</text>
        <dbReference type="Rhea" id="RHEA:24674"/>
        <dbReference type="ChEBI" id="CHEBI:15378"/>
        <dbReference type="ChEBI" id="CHEBI:17562"/>
        <dbReference type="ChEBI" id="CHEBI:30616"/>
        <dbReference type="ChEBI" id="CHEBI:60377"/>
        <dbReference type="ChEBI" id="CHEBI:456216"/>
        <dbReference type="EC" id="2.7.1.48"/>
    </reaction>
</comment>
<dbReference type="EC" id="2.7.1.48" evidence="5"/>
<proteinExistence type="inferred from homology"/>
<evidence type="ECO:0000256" key="4">
    <source>
        <dbReference type="ARBA" id="ARBA00005408"/>
    </source>
</evidence>
<dbReference type="GO" id="GO:0004849">
    <property type="term" value="F:uridine kinase activity"/>
    <property type="evidence" value="ECO:0007669"/>
    <property type="project" value="UniProtKB-EC"/>
</dbReference>
<evidence type="ECO:0000256" key="11">
    <source>
        <dbReference type="ARBA" id="ARBA00022840"/>
    </source>
</evidence>
<dbReference type="HAMAP" id="MF_00551">
    <property type="entry name" value="Uridine_kinase"/>
    <property type="match status" value="1"/>
</dbReference>
<evidence type="ECO:0000256" key="2">
    <source>
        <dbReference type="ARBA" id="ARBA00004690"/>
    </source>
</evidence>
<dbReference type="InterPro" id="IPR000764">
    <property type="entry name" value="Uridine_kinase-like"/>
</dbReference>
<protein>
    <recommendedName>
        <fullName evidence="6">Uridine kinase</fullName>
        <ecNumber evidence="5">2.7.1.48</ecNumber>
    </recommendedName>
    <alternativeName>
        <fullName evidence="12">Cytidine monophosphokinase</fullName>
    </alternativeName>
    <alternativeName>
        <fullName evidence="13">Uridine monophosphokinase</fullName>
    </alternativeName>
</protein>
<keyword evidence="7" id="KW-0963">Cytoplasm</keyword>
<dbReference type="InterPro" id="IPR006083">
    <property type="entry name" value="PRK/URK"/>
</dbReference>
<dbReference type="GO" id="GO:0005524">
    <property type="term" value="F:ATP binding"/>
    <property type="evidence" value="ECO:0007669"/>
    <property type="project" value="UniProtKB-KW"/>
</dbReference>
<comment type="catalytic activity">
    <reaction evidence="15">
        <text>uridine + ATP = UMP + ADP + H(+)</text>
        <dbReference type="Rhea" id="RHEA:16825"/>
        <dbReference type="ChEBI" id="CHEBI:15378"/>
        <dbReference type="ChEBI" id="CHEBI:16704"/>
        <dbReference type="ChEBI" id="CHEBI:30616"/>
        <dbReference type="ChEBI" id="CHEBI:57865"/>
        <dbReference type="ChEBI" id="CHEBI:456216"/>
        <dbReference type="EC" id="2.7.1.48"/>
    </reaction>
</comment>
<dbReference type="PANTHER" id="PTHR10285">
    <property type="entry name" value="URIDINE KINASE"/>
    <property type="match status" value="1"/>
</dbReference>
<dbReference type="NCBIfam" id="NF004018">
    <property type="entry name" value="PRK05480.1"/>
    <property type="match status" value="1"/>
</dbReference>
<comment type="subcellular location">
    <subcellularLocation>
        <location evidence="1">Cytoplasm</location>
    </subcellularLocation>
</comment>
<dbReference type="InterPro" id="IPR026008">
    <property type="entry name" value="Uridine_kinase"/>
</dbReference>
<dbReference type="GO" id="GO:0043771">
    <property type="term" value="F:cytidine kinase activity"/>
    <property type="evidence" value="ECO:0007669"/>
    <property type="project" value="RHEA"/>
</dbReference>
<comment type="similarity">
    <text evidence="4">Belongs to the uridine kinase family.</text>
</comment>
<dbReference type="GO" id="GO:0044206">
    <property type="term" value="P:UMP salvage"/>
    <property type="evidence" value="ECO:0007669"/>
    <property type="project" value="UniProtKB-UniPathway"/>
</dbReference>
<evidence type="ECO:0000256" key="15">
    <source>
        <dbReference type="ARBA" id="ARBA00048909"/>
    </source>
</evidence>
<dbReference type="CDD" id="cd02023">
    <property type="entry name" value="UMPK"/>
    <property type="match status" value="1"/>
</dbReference>
<evidence type="ECO:0000256" key="12">
    <source>
        <dbReference type="ARBA" id="ARBA00030641"/>
    </source>
</evidence>
<dbReference type="Gene3D" id="3.40.50.300">
    <property type="entry name" value="P-loop containing nucleotide triphosphate hydrolases"/>
    <property type="match status" value="1"/>
</dbReference>
<evidence type="ECO:0000256" key="1">
    <source>
        <dbReference type="ARBA" id="ARBA00004496"/>
    </source>
</evidence>
<organism evidence="17">
    <name type="scientific">hydrothermal vent metagenome</name>
    <dbReference type="NCBI Taxonomy" id="652676"/>
    <lineage>
        <taxon>unclassified sequences</taxon>
        <taxon>metagenomes</taxon>
        <taxon>ecological metagenomes</taxon>
    </lineage>
</organism>
<dbReference type="GO" id="GO:0044211">
    <property type="term" value="P:CTP salvage"/>
    <property type="evidence" value="ECO:0007669"/>
    <property type="project" value="UniProtKB-UniPathway"/>
</dbReference>
<keyword evidence="9" id="KW-0547">Nucleotide-binding</keyword>
<keyword evidence="8 17" id="KW-0808">Transferase</keyword>
<evidence type="ECO:0000256" key="6">
    <source>
        <dbReference type="ARBA" id="ARBA00021478"/>
    </source>
</evidence>
<evidence type="ECO:0000313" key="17">
    <source>
        <dbReference type="EMBL" id="VAW02520.1"/>
    </source>
</evidence>
<evidence type="ECO:0000256" key="5">
    <source>
        <dbReference type="ARBA" id="ARBA00012137"/>
    </source>
</evidence>
<dbReference type="PRINTS" id="PR00988">
    <property type="entry name" value="URIDINKINASE"/>
</dbReference>
<dbReference type="EMBL" id="UOEI01000333">
    <property type="protein sequence ID" value="VAW02520.1"/>
    <property type="molecule type" value="Genomic_DNA"/>
</dbReference>
<reference evidence="17" key="1">
    <citation type="submission" date="2018-06" db="EMBL/GenBank/DDBJ databases">
        <authorList>
            <person name="Zhirakovskaya E."/>
        </authorList>
    </citation>
    <scope>NUCLEOTIDE SEQUENCE</scope>
</reference>
<dbReference type="SUPFAM" id="SSF52540">
    <property type="entry name" value="P-loop containing nucleoside triphosphate hydrolases"/>
    <property type="match status" value="1"/>
</dbReference>
<evidence type="ECO:0000256" key="14">
    <source>
        <dbReference type="ARBA" id="ARBA00047436"/>
    </source>
</evidence>